<name>A0A7V2SZG1_LEUMU</name>
<dbReference type="PROSITE" id="PS51257">
    <property type="entry name" value="PROKAR_LIPOPROTEIN"/>
    <property type="match status" value="1"/>
</dbReference>
<keyword evidence="1" id="KW-0732">Signal</keyword>
<feature type="chain" id="PRO_5031415832" description="YgdI/YgdR family lipoprotein" evidence="1">
    <location>
        <begin position="21"/>
        <end position="61"/>
    </location>
</feature>
<feature type="signal peptide" evidence="1">
    <location>
        <begin position="1"/>
        <end position="20"/>
    </location>
</feature>
<accession>A0A7V2SZG1</accession>
<evidence type="ECO:0008006" key="3">
    <source>
        <dbReference type="Google" id="ProtNLM"/>
    </source>
</evidence>
<organism evidence="2">
    <name type="scientific">Leucothrix mucor</name>
    <dbReference type="NCBI Taxonomy" id="45248"/>
    <lineage>
        <taxon>Bacteria</taxon>
        <taxon>Pseudomonadati</taxon>
        <taxon>Pseudomonadota</taxon>
        <taxon>Gammaproteobacteria</taxon>
        <taxon>Thiotrichales</taxon>
        <taxon>Thiotrichaceae</taxon>
        <taxon>Leucothrix</taxon>
    </lineage>
</organism>
<protein>
    <recommendedName>
        <fullName evidence="3">YgdI/YgdR family lipoprotein</fullName>
    </recommendedName>
</protein>
<sequence length="61" mass="7019">MHRFSTVALLSLFVMSTLTACFDKKIEPQKKVERAVEYDQFGNEVIYTADGEKELIDEDCD</sequence>
<reference evidence="2" key="1">
    <citation type="journal article" date="2020" name="mSystems">
        <title>Genome- and Community-Level Interaction Insights into Carbon Utilization and Element Cycling Functions of Hydrothermarchaeota in Hydrothermal Sediment.</title>
        <authorList>
            <person name="Zhou Z."/>
            <person name="Liu Y."/>
            <person name="Xu W."/>
            <person name="Pan J."/>
            <person name="Luo Z.H."/>
            <person name="Li M."/>
        </authorList>
    </citation>
    <scope>NUCLEOTIDE SEQUENCE [LARGE SCALE GENOMIC DNA]</scope>
    <source>
        <strain evidence="2">HyVt-493</strain>
    </source>
</reference>
<proteinExistence type="predicted"/>
<dbReference type="Proteomes" id="UP000885750">
    <property type="component" value="Unassembled WGS sequence"/>
</dbReference>
<gene>
    <name evidence="2" type="ORF">ENJ51_05805</name>
</gene>
<evidence type="ECO:0000256" key="1">
    <source>
        <dbReference type="SAM" id="SignalP"/>
    </source>
</evidence>
<evidence type="ECO:0000313" key="2">
    <source>
        <dbReference type="EMBL" id="HFC92311.1"/>
    </source>
</evidence>
<dbReference type="AlphaFoldDB" id="A0A7V2SZG1"/>
<comment type="caution">
    <text evidence="2">The sequence shown here is derived from an EMBL/GenBank/DDBJ whole genome shotgun (WGS) entry which is preliminary data.</text>
</comment>
<dbReference type="EMBL" id="DRMS01000220">
    <property type="protein sequence ID" value="HFC92311.1"/>
    <property type="molecule type" value="Genomic_DNA"/>
</dbReference>